<comment type="caution">
    <text evidence="1">The sequence shown here is derived from an EMBL/GenBank/DDBJ whole genome shotgun (WGS) entry which is preliminary data.</text>
</comment>
<organism evidence="1 2">
    <name type="scientific">Candidatus Uhrbacteria bacterium CG_4_9_14_3_um_filter_36_7</name>
    <dbReference type="NCBI Taxonomy" id="1975033"/>
    <lineage>
        <taxon>Bacteria</taxon>
        <taxon>Candidatus Uhriibacteriota</taxon>
    </lineage>
</organism>
<name>A0A2M7XGM4_9BACT</name>
<proteinExistence type="predicted"/>
<evidence type="ECO:0000313" key="1">
    <source>
        <dbReference type="EMBL" id="PJA46886.1"/>
    </source>
</evidence>
<dbReference type="AlphaFoldDB" id="A0A2M7XGM4"/>
<accession>A0A2M7XGM4</accession>
<evidence type="ECO:0000313" key="2">
    <source>
        <dbReference type="Proteomes" id="UP000229749"/>
    </source>
</evidence>
<reference evidence="2" key="1">
    <citation type="submission" date="2017-09" db="EMBL/GenBank/DDBJ databases">
        <title>Depth-based differentiation of microbial function through sediment-hosted aquifers and enrichment of novel symbionts in the deep terrestrial subsurface.</title>
        <authorList>
            <person name="Probst A.J."/>
            <person name="Ladd B."/>
            <person name="Jarett J.K."/>
            <person name="Geller-Mcgrath D.E."/>
            <person name="Sieber C.M.K."/>
            <person name="Emerson J.B."/>
            <person name="Anantharaman K."/>
            <person name="Thomas B.C."/>
            <person name="Malmstrom R."/>
            <person name="Stieglmeier M."/>
            <person name="Klingl A."/>
            <person name="Woyke T."/>
            <person name="Ryan C.M."/>
            <person name="Banfield J.F."/>
        </authorList>
    </citation>
    <scope>NUCLEOTIDE SEQUENCE [LARGE SCALE GENOMIC DNA]</scope>
</reference>
<gene>
    <name evidence="1" type="ORF">CO172_03470</name>
</gene>
<protein>
    <submittedName>
        <fullName evidence="1">Uncharacterized protein</fullName>
    </submittedName>
</protein>
<sequence length="208" mass="23610">MKQTLFEIPVDVCVEMTAIDFQVMHGPNSHFVRMNLLLRGSKRTTVGGRKRVCFGHMIYLFDQRPETVEIVKAYSRRRKTKDEVIAAINKPAVVMVKETRTDRNSGFSITLTALNGSPVCGRFSILSFSERNDQTPIVLTNTALLTQSLYRKEKGGSGRQVALLTVTSSTRGIGFITTDRRYRSHRGETRQIRIFRTHQSSPANFARR</sequence>
<dbReference type="Proteomes" id="UP000229749">
    <property type="component" value="Unassembled WGS sequence"/>
</dbReference>
<dbReference type="EMBL" id="PFWS01000053">
    <property type="protein sequence ID" value="PJA46886.1"/>
    <property type="molecule type" value="Genomic_DNA"/>
</dbReference>